<reference evidence="2" key="1">
    <citation type="submission" date="2023-08" db="EMBL/GenBank/DDBJ databases">
        <title>Isolation and Characterization of Rhodococcus erythropolis MGMM8.</title>
        <authorList>
            <person name="Diabankana R.G.C."/>
            <person name="Afordoanyi D.M."/>
            <person name="Validov S.Z."/>
        </authorList>
    </citation>
    <scope>NUCLEOTIDE SEQUENCE</scope>
    <source>
        <strain evidence="2">MGMM8</strain>
        <plasmid evidence="2">pMGMM8_1</plasmid>
        <plasmid evidence="3">pMGMM8_3</plasmid>
    </source>
</reference>
<dbReference type="EMBL" id="CP133191">
    <property type="protein sequence ID" value="WMN03140.1"/>
    <property type="molecule type" value="Genomic_DNA"/>
</dbReference>
<evidence type="ECO:0000313" key="4">
    <source>
        <dbReference type="Proteomes" id="UP001230933"/>
    </source>
</evidence>
<geneLocation type="plasmid" evidence="2 4">
    <name>pMGMM8_1</name>
</geneLocation>
<proteinExistence type="predicted"/>
<accession>A0AAX4A041</accession>
<gene>
    <name evidence="2" type="ORF">QIE55_32570</name>
    <name evidence="3" type="ORF">QIE55_33170</name>
</gene>
<evidence type="ECO:0000256" key="1">
    <source>
        <dbReference type="SAM" id="MobiDB-lite"/>
    </source>
</evidence>
<geneLocation type="plasmid" evidence="3 4">
    <name>pMGMM8_3</name>
</geneLocation>
<organism evidence="2 4">
    <name type="scientific">Rhodococcus erythropolis</name>
    <name type="common">Arthrobacter picolinophilus</name>
    <dbReference type="NCBI Taxonomy" id="1833"/>
    <lineage>
        <taxon>Bacteria</taxon>
        <taxon>Bacillati</taxon>
        <taxon>Actinomycetota</taxon>
        <taxon>Actinomycetes</taxon>
        <taxon>Mycobacteriales</taxon>
        <taxon>Nocardiaceae</taxon>
        <taxon>Rhodococcus</taxon>
        <taxon>Rhodococcus erythropolis group</taxon>
    </lineage>
</organism>
<protein>
    <recommendedName>
        <fullName evidence="5">ATP-dependent DNA ligase family profile domain-containing protein</fullName>
    </recommendedName>
</protein>
<dbReference type="EMBL" id="CP133193">
    <property type="protein sequence ID" value="WMN03235.1"/>
    <property type="molecule type" value="Genomic_DNA"/>
</dbReference>
<dbReference type="AlphaFoldDB" id="A0AAX4A041"/>
<sequence>MIPSSTGKPVRPMLAALGHPPTGECSAFESKWDGVRAIATTGTKLPALWSRNGNN</sequence>
<dbReference type="Gene3D" id="3.30.470.30">
    <property type="entry name" value="DNA ligase/mRNA capping enzyme"/>
    <property type="match status" value="1"/>
</dbReference>
<evidence type="ECO:0000313" key="2">
    <source>
        <dbReference type="EMBL" id="WMN03140.1"/>
    </source>
</evidence>
<dbReference type="Proteomes" id="UP001230933">
    <property type="component" value="Plasmid pMGMM8_1"/>
</dbReference>
<dbReference type="SUPFAM" id="SSF56091">
    <property type="entry name" value="DNA ligase/mRNA capping enzyme, catalytic domain"/>
    <property type="match status" value="1"/>
</dbReference>
<dbReference type="Proteomes" id="UP001230933">
    <property type="component" value="Plasmid pMGMM8_3"/>
</dbReference>
<feature type="region of interest" description="Disordered" evidence="1">
    <location>
        <begin position="1"/>
        <end position="22"/>
    </location>
</feature>
<name>A0AAX4A041_RHOER</name>
<evidence type="ECO:0008006" key="5">
    <source>
        <dbReference type="Google" id="ProtNLM"/>
    </source>
</evidence>
<keyword evidence="2" id="KW-0614">Plasmid</keyword>
<evidence type="ECO:0000313" key="3">
    <source>
        <dbReference type="EMBL" id="WMN03235.1"/>
    </source>
</evidence>
<dbReference type="RefSeq" id="WP_308372568.1">
    <property type="nucleotide sequence ID" value="NZ_CP133191.1"/>
</dbReference>